<dbReference type="InterPro" id="IPR001098">
    <property type="entry name" value="DNA-dir_DNA_pol_A_palm_dom"/>
</dbReference>
<dbReference type="Gene3D" id="1.10.150.20">
    <property type="entry name" value="5' to 3' exonuclease, C-terminal subdomain"/>
    <property type="match status" value="1"/>
</dbReference>
<dbReference type="PANTHER" id="PTHR10133">
    <property type="entry name" value="DNA POLYMERASE I"/>
    <property type="match status" value="1"/>
</dbReference>
<comment type="caution">
    <text evidence="6">The sequence shown here is derived from an EMBL/GenBank/DDBJ whole genome shotgun (WGS) entry which is preliminary data.</text>
</comment>
<evidence type="ECO:0000256" key="1">
    <source>
        <dbReference type="ARBA" id="ARBA00012417"/>
    </source>
</evidence>
<dbReference type="PANTHER" id="PTHR10133:SF27">
    <property type="entry name" value="DNA POLYMERASE NU"/>
    <property type="match status" value="1"/>
</dbReference>
<dbReference type="InterPro" id="IPR043502">
    <property type="entry name" value="DNA/RNA_pol_sf"/>
</dbReference>
<evidence type="ECO:0000313" key="7">
    <source>
        <dbReference type="Proteomes" id="UP000663792"/>
    </source>
</evidence>
<evidence type="ECO:0000256" key="4">
    <source>
        <dbReference type="SAM" id="MobiDB-lite"/>
    </source>
</evidence>
<dbReference type="CDD" id="cd06444">
    <property type="entry name" value="DNA_pol_A"/>
    <property type="match status" value="1"/>
</dbReference>
<evidence type="ECO:0000259" key="5">
    <source>
        <dbReference type="SMART" id="SM00482"/>
    </source>
</evidence>
<dbReference type="GO" id="GO:0003887">
    <property type="term" value="F:DNA-directed DNA polymerase activity"/>
    <property type="evidence" value="ECO:0007669"/>
    <property type="project" value="UniProtKB-EC"/>
</dbReference>
<dbReference type="GO" id="GO:0006261">
    <property type="term" value="P:DNA-templated DNA replication"/>
    <property type="evidence" value="ECO:0007669"/>
    <property type="project" value="InterPro"/>
</dbReference>
<dbReference type="EC" id="2.7.7.7" evidence="1"/>
<keyword evidence="6" id="KW-0378">Hydrolase</keyword>
<organism evidence="6 7">
    <name type="scientific">Nakamurella leprariae</name>
    <dbReference type="NCBI Taxonomy" id="2803911"/>
    <lineage>
        <taxon>Bacteria</taxon>
        <taxon>Bacillati</taxon>
        <taxon>Actinomycetota</taxon>
        <taxon>Actinomycetes</taxon>
        <taxon>Nakamurellales</taxon>
        <taxon>Nakamurellaceae</taxon>
        <taxon>Nakamurella</taxon>
    </lineage>
</organism>
<accession>A0A938YIK6</accession>
<protein>
    <recommendedName>
        <fullName evidence="1">DNA-directed DNA polymerase</fullName>
        <ecNumber evidence="1">2.7.7.7</ecNumber>
    </recommendedName>
</protein>
<dbReference type="GO" id="GO:0003677">
    <property type="term" value="F:DNA binding"/>
    <property type="evidence" value="ECO:0007669"/>
    <property type="project" value="InterPro"/>
</dbReference>
<evidence type="ECO:0000256" key="3">
    <source>
        <dbReference type="ARBA" id="ARBA00049244"/>
    </source>
</evidence>
<proteinExistence type="predicted"/>
<evidence type="ECO:0000313" key="6">
    <source>
        <dbReference type="EMBL" id="MBM9468809.1"/>
    </source>
</evidence>
<dbReference type="InterPro" id="IPR002298">
    <property type="entry name" value="DNA_polymerase_A"/>
</dbReference>
<dbReference type="SUPFAM" id="SSF56672">
    <property type="entry name" value="DNA/RNA polymerases"/>
    <property type="match status" value="1"/>
</dbReference>
<name>A0A938YIK6_9ACTN</name>
<reference evidence="6" key="1">
    <citation type="submission" date="2021-01" db="EMBL/GenBank/DDBJ databases">
        <title>YIM 132084 draft genome.</title>
        <authorList>
            <person name="An D."/>
        </authorList>
    </citation>
    <scope>NUCLEOTIDE SEQUENCE</scope>
    <source>
        <strain evidence="6">YIM 132084</strain>
    </source>
</reference>
<evidence type="ECO:0000256" key="2">
    <source>
        <dbReference type="ARBA" id="ARBA00022705"/>
    </source>
</evidence>
<dbReference type="Pfam" id="PF00476">
    <property type="entry name" value="DNA_pol_A"/>
    <property type="match status" value="1"/>
</dbReference>
<keyword evidence="6" id="KW-0540">Nuclease</keyword>
<dbReference type="Gene3D" id="3.30.70.370">
    <property type="match status" value="1"/>
</dbReference>
<dbReference type="GO" id="GO:0004527">
    <property type="term" value="F:exonuclease activity"/>
    <property type="evidence" value="ECO:0007669"/>
    <property type="project" value="UniProtKB-KW"/>
</dbReference>
<dbReference type="SMART" id="SM00482">
    <property type="entry name" value="POLAc"/>
    <property type="match status" value="1"/>
</dbReference>
<keyword evidence="2" id="KW-0235">DNA replication</keyword>
<comment type="catalytic activity">
    <reaction evidence="3">
        <text>DNA(n) + a 2'-deoxyribonucleoside 5'-triphosphate = DNA(n+1) + diphosphate</text>
        <dbReference type="Rhea" id="RHEA:22508"/>
        <dbReference type="Rhea" id="RHEA-COMP:17339"/>
        <dbReference type="Rhea" id="RHEA-COMP:17340"/>
        <dbReference type="ChEBI" id="CHEBI:33019"/>
        <dbReference type="ChEBI" id="CHEBI:61560"/>
        <dbReference type="ChEBI" id="CHEBI:173112"/>
        <dbReference type="EC" id="2.7.7.7"/>
    </reaction>
</comment>
<dbReference type="RefSeq" id="WP_205261770.1">
    <property type="nucleotide sequence ID" value="NZ_JAERWK010000021.1"/>
</dbReference>
<feature type="region of interest" description="Disordered" evidence="4">
    <location>
        <begin position="113"/>
        <end position="132"/>
    </location>
</feature>
<dbReference type="EMBL" id="JAERWK010000021">
    <property type="protein sequence ID" value="MBM9468809.1"/>
    <property type="molecule type" value="Genomic_DNA"/>
</dbReference>
<feature type="domain" description="DNA-directed DNA polymerase family A palm" evidence="5">
    <location>
        <begin position="331"/>
        <end position="538"/>
    </location>
</feature>
<gene>
    <name evidence="6" type="ORF">JL106_16115</name>
</gene>
<keyword evidence="7" id="KW-1185">Reference proteome</keyword>
<dbReference type="GO" id="GO:0006302">
    <property type="term" value="P:double-strand break repair"/>
    <property type="evidence" value="ECO:0007669"/>
    <property type="project" value="TreeGrafter"/>
</dbReference>
<keyword evidence="6" id="KW-0269">Exonuclease</keyword>
<dbReference type="Proteomes" id="UP000663792">
    <property type="component" value="Unassembled WGS sequence"/>
</dbReference>
<dbReference type="AlphaFoldDB" id="A0A938YIK6"/>
<dbReference type="NCBIfam" id="NF011538">
    <property type="entry name" value="PRK14975.1-1"/>
    <property type="match status" value="1"/>
</dbReference>
<sequence length="579" mass="61439">MSAAAGTAPDRWSVTALVPGPPGQWWWQRLDEGGTPVGPVSTADVRALTGIADTTPSGHRWLVERADRTCPPLVAAGLRLSRMHDVVATERILLGRTLRHGEPASVAAVLARRDGTSVPDDPADPSPEHPVEAPTLFEATAPAGGPGSVPDLVAAWIDQRNRIGEDRALRLLVAAEGAGALAAVEMSADGVPWRIDVHRELLAELLGPRPEPGARPERLQRLAEQIGAAFGAPVNPDSPVELREAFHRVGFAVSSTRAWELQRVDHPAVAPLLQYKELARLWTANGWNWLDEWVAPVPGHPGRGRFRPGYVPAGVVSGRWAARGGGALQLPRTVRTAVRSDPEFRLVVADAAQLEPRVLAAVSRDPALQAASVAPDMYATIAAEGFGGDRARAKLALLGAMYGATSGAAGQLLPVLQRRYPLAMAAVQRAADAGELGRSVSSVLGRTCPAPDPGWRSLVEEGAQPGAAEAAVRRARSVARDRGRFTRNFLVQASAADWAAVWLSLVRQELLAAAGPIGETRTVLFQHDELVLHAPAEVADDVAQLVVDAADRARCLVFPGSPVETPVRAVVVQDYADAK</sequence>